<dbReference type="Pfam" id="PF04043">
    <property type="entry name" value="PMEI"/>
    <property type="match status" value="1"/>
</dbReference>
<name>A0A9D5CQ85_9LILI</name>
<dbReference type="Gene3D" id="1.20.140.40">
    <property type="entry name" value="Invertase/pectin methylesterase inhibitor family protein"/>
    <property type="match status" value="1"/>
</dbReference>
<comment type="similarity">
    <text evidence="5">Belongs to the PMEI family.</text>
</comment>
<dbReference type="InterPro" id="IPR035513">
    <property type="entry name" value="Invertase/methylesterase_inhib"/>
</dbReference>
<accession>A0A9D5CQ85</accession>
<evidence type="ECO:0000256" key="4">
    <source>
        <dbReference type="ARBA" id="ARBA00023157"/>
    </source>
</evidence>
<keyword evidence="9" id="KW-1185">Reference proteome</keyword>
<dbReference type="GO" id="GO:0005576">
    <property type="term" value="C:extracellular region"/>
    <property type="evidence" value="ECO:0007669"/>
    <property type="project" value="UniProtKB-SubCell"/>
</dbReference>
<evidence type="ECO:0000256" key="1">
    <source>
        <dbReference type="ARBA" id="ARBA00004239"/>
    </source>
</evidence>
<gene>
    <name evidence="8" type="ORF">J5N97_013210</name>
</gene>
<comment type="caution">
    <text evidence="8">The sequence shown here is derived from an EMBL/GenBank/DDBJ whole genome shotgun (WGS) entry which is preliminary data.</text>
</comment>
<keyword evidence="4" id="KW-1015">Disulfide bond</keyword>
<dbReference type="FunFam" id="1.20.140.40:FF:000006">
    <property type="entry name" value="Pectinesterase inhibitor 3"/>
    <property type="match status" value="1"/>
</dbReference>
<dbReference type="GO" id="GO:0004857">
    <property type="term" value="F:enzyme inhibitor activity"/>
    <property type="evidence" value="ECO:0007669"/>
    <property type="project" value="InterPro"/>
</dbReference>
<evidence type="ECO:0000259" key="7">
    <source>
        <dbReference type="SMART" id="SM00856"/>
    </source>
</evidence>
<dbReference type="InterPro" id="IPR006501">
    <property type="entry name" value="Pectinesterase_inhib_dom"/>
</dbReference>
<comment type="subcellular location">
    <subcellularLocation>
        <location evidence="1">Secreted</location>
        <location evidence="1">Extracellular space</location>
    </subcellularLocation>
</comment>
<dbReference type="InterPro" id="IPR051955">
    <property type="entry name" value="PME_Inhibitor"/>
</dbReference>
<evidence type="ECO:0000256" key="6">
    <source>
        <dbReference type="SAM" id="SignalP"/>
    </source>
</evidence>
<evidence type="ECO:0000256" key="5">
    <source>
        <dbReference type="ARBA" id="ARBA00038471"/>
    </source>
</evidence>
<organism evidence="8 9">
    <name type="scientific">Dioscorea zingiberensis</name>
    <dbReference type="NCBI Taxonomy" id="325984"/>
    <lineage>
        <taxon>Eukaryota</taxon>
        <taxon>Viridiplantae</taxon>
        <taxon>Streptophyta</taxon>
        <taxon>Embryophyta</taxon>
        <taxon>Tracheophyta</taxon>
        <taxon>Spermatophyta</taxon>
        <taxon>Magnoliopsida</taxon>
        <taxon>Liliopsida</taxon>
        <taxon>Dioscoreales</taxon>
        <taxon>Dioscoreaceae</taxon>
        <taxon>Dioscorea</taxon>
    </lineage>
</organism>
<dbReference type="CDD" id="cd15798">
    <property type="entry name" value="PMEI-like_3"/>
    <property type="match status" value="1"/>
</dbReference>
<dbReference type="AlphaFoldDB" id="A0A9D5CQ85"/>
<reference evidence="8" key="1">
    <citation type="submission" date="2021-03" db="EMBL/GenBank/DDBJ databases">
        <authorList>
            <person name="Li Z."/>
            <person name="Yang C."/>
        </authorList>
    </citation>
    <scope>NUCLEOTIDE SEQUENCE</scope>
    <source>
        <strain evidence="8">Dzin_1.0</strain>
        <tissue evidence="8">Leaf</tissue>
    </source>
</reference>
<feature type="chain" id="PRO_5038736975" description="Pectinesterase inhibitor domain-containing protein" evidence="6">
    <location>
        <begin position="21"/>
        <end position="194"/>
    </location>
</feature>
<keyword evidence="2" id="KW-0964">Secreted</keyword>
<feature type="domain" description="Pectinesterase inhibitor" evidence="7">
    <location>
        <begin position="25"/>
        <end position="183"/>
    </location>
</feature>
<dbReference type="OrthoDB" id="1430376at2759"/>
<reference evidence="8" key="2">
    <citation type="journal article" date="2022" name="Hortic Res">
        <title>The genome of Dioscorea zingiberensis sheds light on the biosynthesis, origin and evolution of the medicinally important diosgenin saponins.</title>
        <authorList>
            <person name="Li Y."/>
            <person name="Tan C."/>
            <person name="Li Z."/>
            <person name="Guo J."/>
            <person name="Li S."/>
            <person name="Chen X."/>
            <person name="Wang C."/>
            <person name="Dai X."/>
            <person name="Yang H."/>
            <person name="Song W."/>
            <person name="Hou L."/>
            <person name="Xu J."/>
            <person name="Tong Z."/>
            <person name="Xu A."/>
            <person name="Yuan X."/>
            <person name="Wang W."/>
            <person name="Yang Q."/>
            <person name="Chen L."/>
            <person name="Sun Z."/>
            <person name="Wang K."/>
            <person name="Pan B."/>
            <person name="Chen J."/>
            <person name="Bao Y."/>
            <person name="Liu F."/>
            <person name="Qi X."/>
            <person name="Gang D.R."/>
            <person name="Wen J."/>
            <person name="Li J."/>
        </authorList>
    </citation>
    <scope>NUCLEOTIDE SEQUENCE</scope>
    <source>
        <strain evidence="8">Dzin_1.0</strain>
    </source>
</reference>
<sequence>MATPNTLLILFSITIVSCMAIGHGRGHDHLREVCSATRYQSLCIHSLSSFSNSASHNPSGWARAAVSVTLAETEQVQQYLVKLKTGRSGGQMRGRARIALADCVECFDDAVALLHSALGEMRRLEQRTFAWQMSNVETWLSAALTNQDTCIDGFQGNKVGPQVRMIKSKVLNTTYFTSNALALANKLASSGGSG</sequence>
<evidence type="ECO:0000313" key="8">
    <source>
        <dbReference type="EMBL" id="KAJ0977736.1"/>
    </source>
</evidence>
<keyword evidence="3 6" id="KW-0732">Signal</keyword>
<protein>
    <recommendedName>
        <fullName evidence="7">Pectinesterase inhibitor domain-containing protein</fullName>
    </recommendedName>
</protein>
<feature type="signal peptide" evidence="6">
    <location>
        <begin position="1"/>
        <end position="20"/>
    </location>
</feature>
<dbReference type="SMART" id="SM00856">
    <property type="entry name" value="PMEI"/>
    <property type="match status" value="1"/>
</dbReference>
<evidence type="ECO:0000256" key="3">
    <source>
        <dbReference type="ARBA" id="ARBA00022729"/>
    </source>
</evidence>
<dbReference type="EMBL" id="JAGGNH010000003">
    <property type="protein sequence ID" value="KAJ0977736.1"/>
    <property type="molecule type" value="Genomic_DNA"/>
</dbReference>
<proteinExistence type="inferred from homology"/>
<evidence type="ECO:0000313" key="9">
    <source>
        <dbReference type="Proteomes" id="UP001085076"/>
    </source>
</evidence>
<dbReference type="SUPFAM" id="SSF101148">
    <property type="entry name" value="Plant invertase/pectin methylesterase inhibitor"/>
    <property type="match status" value="1"/>
</dbReference>
<dbReference type="Proteomes" id="UP001085076">
    <property type="component" value="Miscellaneous, Linkage group lg03"/>
</dbReference>
<dbReference type="PANTHER" id="PTHR31080:SF158">
    <property type="entry name" value="PLANT INVERTASE_PECTIN METHYLESTERASE INHIBITOR SUPERFAMILY PROTEIN"/>
    <property type="match status" value="1"/>
</dbReference>
<evidence type="ECO:0000256" key="2">
    <source>
        <dbReference type="ARBA" id="ARBA00022525"/>
    </source>
</evidence>
<dbReference type="NCBIfam" id="TIGR01614">
    <property type="entry name" value="PME_inhib"/>
    <property type="match status" value="1"/>
</dbReference>
<dbReference type="PANTHER" id="PTHR31080">
    <property type="entry name" value="PECTINESTERASE INHIBITOR-LIKE"/>
    <property type="match status" value="1"/>
</dbReference>